<keyword evidence="1" id="KW-0175">Coiled coil</keyword>
<feature type="region of interest" description="Disordered" evidence="2">
    <location>
        <begin position="131"/>
        <end position="157"/>
    </location>
</feature>
<evidence type="ECO:0008006" key="6">
    <source>
        <dbReference type="Google" id="ProtNLM"/>
    </source>
</evidence>
<evidence type="ECO:0000313" key="5">
    <source>
        <dbReference type="Proteomes" id="UP000620046"/>
    </source>
</evidence>
<dbReference type="Proteomes" id="UP000620046">
    <property type="component" value="Unassembled WGS sequence"/>
</dbReference>
<sequence length="465" mass="50125">MKNKTDRKTKHVARPWLYVTGCVSLMAFCGVAVAQDVSNAASSSDDTSSPAIRQRLAEQGARIEAMRGQIEALQRQLAQQAADYQALRHAVGMDVLARQRGGNIAVGGSGASALPMPSPDAITDVPVAQQGTATPSAPVGQAPAENSRPPEVAPIFQQPGVLTPKGKVVVEPTYQFGYSTADRVALVGYTIIPAILIGLIDVRQVRSTTQTAILTGRYGITNRMELEVRIPYVDTHTDTVSREVLTGSSEDNVFGSSGKGLGDIEATLRYQLNDGGADKAYYIGWFRFKSRTGKDPFEVVTDCVTRCVENLTGTGLPVQQPTGTGFYTLQPGLTWLLPSDPVVFFGNFSYLYNVERHNVYENILLGGRQFLGNVKMGNEGDVSIGMGMALNDKASLSIGYDQTFIGRTTESGQKLPGSTKVWLGQLLIGGSYRYNDKRTLNVTLGVGVTRDTPDATVIIRVPMMF</sequence>
<evidence type="ECO:0000256" key="3">
    <source>
        <dbReference type="SAM" id="SignalP"/>
    </source>
</evidence>
<reference evidence="5" key="1">
    <citation type="journal article" date="2019" name="Int. J. Syst. Evol. Microbiol.">
        <title>The Global Catalogue of Microorganisms (GCM) 10K type strain sequencing project: providing services to taxonomists for standard genome sequencing and annotation.</title>
        <authorList>
            <consortium name="The Broad Institute Genomics Platform"/>
            <consortium name="The Broad Institute Genome Sequencing Center for Infectious Disease"/>
            <person name="Wu L."/>
            <person name="Ma J."/>
        </authorList>
    </citation>
    <scope>NUCLEOTIDE SEQUENCE [LARGE SCALE GENOMIC DNA]</scope>
    <source>
        <strain evidence="5">CGMCC 1.15439</strain>
    </source>
</reference>
<keyword evidence="5" id="KW-1185">Reference proteome</keyword>
<evidence type="ECO:0000256" key="2">
    <source>
        <dbReference type="SAM" id="MobiDB-lite"/>
    </source>
</evidence>
<accession>A0ABQ1GKY7</accession>
<evidence type="ECO:0000313" key="4">
    <source>
        <dbReference type="EMBL" id="GGA45868.1"/>
    </source>
</evidence>
<keyword evidence="3" id="KW-0732">Signal</keyword>
<organism evidence="4 5">
    <name type="scientific">Dyella nitratireducens</name>
    <dbReference type="NCBI Taxonomy" id="1849580"/>
    <lineage>
        <taxon>Bacteria</taxon>
        <taxon>Pseudomonadati</taxon>
        <taxon>Pseudomonadota</taxon>
        <taxon>Gammaproteobacteria</taxon>
        <taxon>Lysobacterales</taxon>
        <taxon>Rhodanobacteraceae</taxon>
        <taxon>Dyella</taxon>
    </lineage>
</organism>
<gene>
    <name evidence="4" type="ORF">GCM10010981_38740</name>
</gene>
<evidence type="ECO:0000256" key="1">
    <source>
        <dbReference type="SAM" id="Coils"/>
    </source>
</evidence>
<dbReference type="RefSeq" id="WP_229720975.1">
    <property type="nucleotide sequence ID" value="NZ_BMJA01000004.1"/>
</dbReference>
<feature type="coiled-coil region" evidence="1">
    <location>
        <begin position="56"/>
        <end position="90"/>
    </location>
</feature>
<dbReference type="EMBL" id="BMJA01000004">
    <property type="protein sequence ID" value="GGA45868.1"/>
    <property type="molecule type" value="Genomic_DNA"/>
</dbReference>
<feature type="signal peptide" evidence="3">
    <location>
        <begin position="1"/>
        <end position="34"/>
    </location>
</feature>
<proteinExistence type="predicted"/>
<feature type="chain" id="PRO_5046417916" description="Acetate kinase" evidence="3">
    <location>
        <begin position="35"/>
        <end position="465"/>
    </location>
</feature>
<protein>
    <recommendedName>
        <fullName evidence="6">Acetate kinase</fullName>
    </recommendedName>
</protein>
<name>A0ABQ1GKY7_9GAMM</name>
<comment type="caution">
    <text evidence="4">The sequence shown here is derived from an EMBL/GenBank/DDBJ whole genome shotgun (WGS) entry which is preliminary data.</text>
</comment>